<dbReference type="Proteomes" id="UP000295680">
    <property type="component" value="Unassembled WGS sequence"/>
</dbReference>
<dbReference type="SUPFAM" id="SSF53474">
    <property type="entry name" value="alpha/beta-Hydrolases"/>
    <property type="match status" value="1"/>
</dbReference>
<evidence type="ECO:0000313" key="6">
    <source>
        <dbReference type="EMBL" id="TCO60712.1"/>
    </source>
</evidence>
<sequence>MTRRSVKARFAVVAGILVAGMGLAVPANADPLADTDAAAAPVQWGACPPGSLDGVPPAELPQFSCATYTVPLDYQHPRRETISLALMRRTANKAGQRIGSLFLNPGGPGGPGFDLPTVGGFIFQPAVLDRFDLIGFDPRGVARSTPLRCFKTNEEANAVLSRITVVPVTRQQISDTVQASIDYSGFCARNAGDLLAHMSTADVVRDLDLLRRAVGDRKLNYVGFSYGTLIGATYANMFARSARAIVIDGNVDPRLRTNNGVEYDRERAQGFEISLDAYLKRCAVEGPKCAFSAGNPRAKFDEIRDRLRQGPIAVPGGGQITLDSFTSTVAGTLYSPSQLAPLAAALQGVYNILHPTSALTANTVDSLKVFSQTNKVATRDSRADTPYTSDDSYLGVNCTDKPFPRVPQLVPFIASSWERESPTFGRYQAFQDTLDCASWPLRHPDPYRGPWDRSTANPVLVIGNFFDPATQYKFSQRMARELGNARLLSVDSFGHTILGGSVCADTITTDYLINLKAPRPGVVCQPTRQPF</sequence>
<keyword evidence="3" id="KW-0732">Signal</keyword>
<evidence type="ECO:0000313" key="7">
    <source>
        <dbReference type="Proteomes" id="UP000295680"/>
    </source>
</evidence>
<dbReference type="Pfam" id="PF08386">
    <property type="entry name" value="Abhydrolase_4"/>
    <property type="match status" value="1"/>
</dbReference>
<evidence type="ECO:0000256" key="1">
    <source>
        <dbReference type="ARBA" id="ARBA00010088"/>
    </source>
</evidence>
<dbReference type="PANTHER" id="PTHR43248">
    <property type="entry name" value="2-SUCCINYL-6-HYDROXY-2,4-CYCLOHEXADIENE-1-CARBOXYLATE SYNTHASE"/>
    <property type="match status" value="1"/>
</dbReference>
<dbReference type="PANTHER" id="PTHR43248:SF30">
    <property type="entry name" value="AB HYDROLASE-1 DOMAIN-CONTAINING PROTEIN"/>
    <property type="match status" value="1"/>
</dbReference>
<keyword evidence="7" id="KW-1185">Reference proteome</keyword>
<dbReference type="InterPro" id="IPR029058">
    <property type="entry name" value="AB_hydrolase_fold"/>
</dbReference>
<name>A0A4R2JPL3_9PSEU</name>
<feature type="domain" description="AB hydrolase-1" evidence="4">
    <location>
        <begin position="101"/>
        <end position="253"/>
    </location>
</feature>
<comment type="caution">
    <text evidence="6">The sequence shown here is derived from an EMBL/GenBank/DDBJ whole genome shotgun (WGS) entry which is preliminary data.</text>
</comment>
<evidence type="ECO:0000259" key="5">
    <source>
        <dbReference type="Pfam" id="PF08386"/>
    </source>
</evidence>
<organism evidence="6 7">
    <name type="scientific">Actinocrispum wychmicini</name>
    <dbReference type="NCBI Taxonomy" id="1213861"/>
    <lineage>
        <taxon>Bacteria</taxon>
        <taxon>Bacillati</taxon>
        <taxon>Actinomycetota</taxon>
        <taxon>Actinomycetes</taxon>
        <taxon>Pseudonocardiales</taxon>
        <taxon>Pseudonocardiaceae</taxon>
        <taxon>Actinocrispum</taxon>
    </lineage>
</organism>
<evidence type="ECO:0000256" key="3">
    <source>
        <dbReference type="SAM" id="SignalP"/>
    </source>
</evidence>
<accession>A0A4R2JPL3</accession>
<protein>
    <submittedName>
        <fullName evidence="6">TAP-like protein</fullName>
    </submittedName>
</protein>
<dbReference type="InterPro" id="IPR013595">
    <property type="entry name" value="Pept_S33_TAP-like_C"/>
</dbReference>
<dbReference type="InterPro" id="IPR000073">
    <property type="entry name" value="AB_hydrolase_1"/>
</dbReference>
<feature type="chain" id="PRO_5020196356" evidence="3">
    <location>
        <begin position="30"/>
        <end position="531"/>
    </location>
</feature>
<evidence type="ECO:0000259" key="4">
    <source>
        <dbReference type="Pfam" id="PF00561"/>
    </source>
</evidence>
<evidence type="ECO:0000256" key="2">
    <source>
        <dbReference type="ARBA" id="ARBA00022801"/>
    </source>
</evidence>
<dbReference type="Gene3D" id="3.40.50.1820">
    <property type="entry name" value="alpha/beta hydrolase"/>
    <property type="match status" value="1"/>
</dbReference>
<dbReference type="Pfam" id="PF00561">
    <property type="entry name" value="Abhydrolase_1"/>
    <property type="match status" value="1"/>
</dbReference>
<dbReference type="GO" id="GO:0016787">
    <property type="term" value="F:hydrolase activity"/>
    <property type="evidence" value="ECO:0007669"/>
    <property type="project" value="UniProtKB-KW"/>
</dbReference>
<gene>
    <name evidence="6" type="ORF">EV192_103287</name>
</gene>
<dbReference type="InterPro" id="IPR051601">
    <property type="entry name" value="Serine_prot/Carboxylest_S33"/>
</dbReference>
<dbReference type="EMBL" id="SLWS01000003">
    <property type="protein sequence ID" value="TCO60712.1"/>
    <property type="molecule type" value="Genomic_DNA"/>
</dbReference>
<proteinExistence type="inferred from homology"/>
<reference evidence="6 7" key="1">
    <citation type="submission" date="2019-03" db="EMBL/GenBank/DDBJ databases">
        <title>Genomic Encyclopedia of Type Strains, Phase IV (KMG-IV): sequencing the most valuable type-strain genomes for metagenomic binning, comparative biology and taxonomic classification.</title>
        <authorList>
            <person name="Goeker M."/>
        </authorList>
    </citation>
    <scope>NUCLEOTIDE SEQUENCE [LARGE SCALE GENOMIC DNA]</scope>
    <source>
        <strain evidence="6 7">DSM 45934</strain>
    </source>
</reference>
<comment type="similarity">
    <text evidence="1">Belongs to the peptidase S33 family.</text>
</comment>
<keyword evidence="2" id="KW-0378">Hydrolase</keyword>
<feature type="domain" description="Peptidase S33 tripeptidyl aminopeptidase-like C-terminal" evidence="5">
    <location>
        <begin position="422"/>
        <end position="524"/>
    </location>
</feature>
<dbReference type="AlphaFoldDB" id="A0A4R2JPL3"/>
<feature type="signal peptide" evidence="3">
    <location>
        <begin position="1"/>
        <end position="29"/>
    </location>
</feature>